<keyword evidence="5" id="KW-0472">Membrane</keyword>
<evidence type="ECO:0000256" key="4">
    <source>
        <dbReference type="ARBA" id="ARBA00022989"/>
    </source>
</evidence>
<comment type="caution">
    <text evidence="7">The sequence shown here is derived from an EMBL/GenBank/DDBJ whole genome shotgun (WGS) entry which is preliminary data.</text>
</comment>
<keyword evidence="8" id="KW-1185">Reference proteome</keyword>
<evidence type="ECO:0000256" key="3">
    <source>
        <dbReference type="ARBA" id="ARBA00022692"/>
    </source>
</evidence>
<evidence type="ECO:0000313" key="7">
    <source>
        <dbReference type="EMBL" id="KAG0712068.1"/>
    </source>
</evidence>
<dbReference type="GO" id="GO:0005739">
    <property type="term" value="C:mitochondrion"/>
    <property type="evidence" value="ECO:0007669"/>
    <property type="project" value="TreeGrafter"/>
</dbReference>
<comment type="similarity">
    <text evidence="2 6">Belongs to the peroxisomal membrane protein PXMP2/4 family.</text>
</comment>
<accession>A0A8J5BXE6</accession>
<dbReference type="EMBL" id="JACEEZ010022740">
    <property type="protein sequence ID" value="KAG0712068.1"/>
    <property type="molecule type" value="Genomic_DNA"/>
</dbReference>
<evidence type="ECO:0000313" key="8">
    <source>
        <dbReference type="Proteomes" id="UP000770661"/>
    </source>
</evidence>
<proteinExistence type="inferred from homology"/>
<dbReference type="AlphaFoldDB" id="A0A8J5BXE6"/>
<dbReference type="OrthoDB" id="430207at2759"/>
<organism evidence="7 8">
    <name type="scientific">Chionoecetes opilio</name>
    <name type="common">Atlantic snow crab</name>
    <name type="synonym">Cancer opilio</name>
    <dbReference type="NCBI Taxonomy" id="41210"/>
    <lineage>
        <taxon>Eukaryota</taxon>
        <taxon>Metazoa</taxon>
        <taxon>Ecdysozoa</taxon>
        <taxon>Arthropoda</taxon>
        <taxon>Crustacea</taxon>
        <taxon>Multicrustacea</taxon>
        <taxon>Malacostraca</taxon>
        <taxon>Eumalacostraca</taxon>
        <taxon>Eucarida</taxon>
        <taxon>Decapoda</taxon>
        <taxon>Pleocyemata</taxon>
        <taxon>Brachyura</taxon>
        <taxon>Eubrachyura</taxon>
        <taxon>Majoidea</taxon>
        <taxon>Majidae</taxon>
        <taxon>Chionoecetes</taxon>
    </lineage>
</organism>
<dbReference type="Pfam" id="PF04117">
    <property type="entry name" value="Mpv17_PMP22"/>
    <property type="match status" value="1"/>
</dbReference>
<keyword evidence="4" id="KW-1133">Transmembrane helix</keyword>
<dbReference type="PANTHER" id="PTHR11266">
    <property type="entry name" value="PEROXISOMAL MEMBRANE PROTEIN 2, PXMP2 MPV17"/>
    <property type="match status" value="1"/>
</dbReference>
<gene>
    <name evidence="7" type="ORF">GWK47_019257</name>
</gene>
<dbReference type="Proteomes" id="UP000770661">
    <property type="component" value="Unassembled WGS sequence"/>
</dbReference>
<dbReference type="PANTHER" id="PTHR11266:SF75">
    <property type="entry name" value="IP10007P-RELATED"/>
    <property type="match status" value="1"/>
</dbReference>
<keyword evidence="3" id="KW-0812">Transmembrane</keyword>
<evidence type="ECO:0000256" key="1">
    <source>
        <dbReference type="ARBA" id="ARBA00004141"/>
    </source>
</evidence>
<sequence>MPINLSAVASLVKSLRQVADRYPVTRGMVTYAILWPSGNLLQQTLDKSRDWWDLREAARYGLYGSLITAPLLHHWLQLLTRLLPGASLSQAVAKGYIDQLVFAPFNISQFFVGMSLLEGHPMDEALEEWSRKFLSTWMISLSVWPLIQSLNFGLVPAKNRVMAMSLGSFLWMVFISYMQHTRADDLPEGLSQRRVHYDYHDGPTELFGHRPSA</sequence>
<comment type="subcellular location">
    <subcellularLocation>
        <location evidence="1">Membrane</location>
        <topology evidence="1">Multi-pass membrane protein</topology>
    </subcellularLocation>
</comment>
<evidence type="ECO:0000256" key="6">
    <source>
        <dbReference type="RuleBase" id="RU363053"/>
    </source>
</evidence>
<name>A0A8J5BXE6_CHIOP</name>
<evidence type="ECO:0000256" key="2">
    <source>
        <dbReference type="ARBA" id="ARBA00006824"/>
    </source>
</evidence>
<dbReference type="InterPro" id="IPR007248">
    <property type="entry name" value="Mpv17_PMP22"/>
</dbReference>
<reference evidence="7" key="1">
    <citation type="submission" date="2020-07" db="EMBL/GenBank/DDBJ databases">
        <title>The High-quality genome of the commercially important snow crab, Chionoecetes opilio.</title>
        <authorList>
            <person name="Jeong J.-H."/>
            <person name="Ryu S."/>
        </authorList>
    </citation>
    <scope>NUCLEOTIDE SEQUENCE</scope>
    <source>
        <strain evidence="7">MADBK_172401_WGS</strain>
        <tissue evidence="7">Digestive gland</tissue>
    </source>
</reference>
<dbReference type="GO" id="GO:0016020">
    <property type="term" value="C:membrane"/>
    <property type="evidence" value="ECO:0007669"/>
    <property type="project" value="UniProtKB-SubCell"/>
</dbReference>
<protein>
    <submittedName>
        <fullName evidence="7">PXMP2/4 family protein 4</fullName>
    </submittedName>
</protein>
<evidence type="ECO:0000256" key="5">
    <source>
        <dbReference type="ARBA" id="ARBA00023136"/>
    </source>
</evidence>